<accession>A0AAD8SH69</accession>
<comment type="caution">
    <text evidence="1">The sequence shown here is derived from an EMBL/GenBank/DDBJ whole genome shotgun (WGS) entry which is preliminary data.</text>
</comment>
<evidence type="ECO:0000313" key="2">
    <source>
        <dbReference type="Proteomes" id="UP001231189"/>
    </source>
</evidence>
<reference evidence="1" key="1">
    <citation type="submission" date="2023-07" db="EMBL/GenBank/DDBJ databases">
        <title>A chromosome-level genome assembly of Lolium multiflorum.</title>
        <authorList>
            <person name="Chen Y."/>
            <person name="Copetti D."/>
            <person name="Kolliker R."/>
            <person name="Studer B."/>
        </authorList>
    </citation>
    <scope>NUCLEOTIDE SEQUENCE</scope>
    <source>
        <strain evidence="1">02402/16</strain>
        <tissue evidence="1">Leaf</tissue>
    </source>
</reference>
<organism evidence="1 2">
    <name type="scientific">Lolium multiflorum</name>
    <name type="common">Italian ryegrass</name>
    <name type="synonym">Lolium perenne subsp. multiflorum</name>
    <dbReference type="NCBI Taxonomy" id="4521"/>
    <lineage>
        <taxon>Eukaryota</taxon>
        <taxon>Viridiplantae</taxon>
        <taxon>Streptophyta</taxon>
        <taxon>Embryophyta</taxon>
        <taxon>Tracheophyta</taxon>
        <taxon>Spermatophyta</taxon>
        <taxon>Magnoliopsida</taxon>
        <taxon>Liliopsida</taxon>
        <taxon>Poales</taxon>
        <taxon>Poaceae</taxon>
        <taxon>BOP clade</taxon>
        <taxon>Pooideae</taxon>
        <taxon>Poodae</taxon>
        <taxon>Poeae</taxon>
        <taxon>Poeae Chloroplast Group 2 (Poeae type)</taxon>
        <taxon>Loliodinae</taxon>
        <taxon>Loliinae</taxon>
        <taxon>Lolium</taxon>
    </lineage>
</organism>
<dbReference type="AlphaFoldDB" id="A0AAD8SH69"/>
<keyword evidence="2" id="KW-1185">Reference proteome</keyword>
<dbReference type="EMBL" id="JAUUTY010000004">
    <property type="protein sequence ID" value="KAK1651594.1"/>
    <property type="molecule type" value="Genomic_DNA"/>
</dbReference>
<dbReference type="Proteomes" id="UP001231189">
    <property type="component" value="Unassembled WGS sequence"/>
</dbReference>
<sequence>MAMETESSAPAHLLLGPPVIRGTRPSADATDDGALAWHPFLDLLDLLDTRRRAPFGRRRRRRCTDVAPLPRPPRRRLQCALHRGDEGRAQAQRALTKNCSATYSGSVNPCLDFFFQVVPNTPPERVRELLATT</sequence>
<proteinExistence type="predicted"/>
<gene>
    <name evidence="1" type="ORF">QYE76_069399</name>
</gene>
<name>A0AAD8SH69_LOLMU</name>
<evidence type="ECO:0000313" key="1">
    <source>
        <dbReference type="EMBL" id="KAK1651594.1"/>
    </source>
</evidence>
<protein>
    <submittedName>
        <fullName evidence="1">Uncharacterized protein</fullName>
    </submittedName>
</protein>